<dbReference type="SUPFAM" id="SSF54665">
    <property type="entry name" value="CO dehydrogenase molybdoprotein N-domain-like"/>
    <property type="match status" value="1"/>
</dbReference>
<evidence type="ECO:0000259" key="1">
    <source>
        <dbReference type="SMART" id="SM01008"/>
    </source>
</evidence>
<dbReference type="EMBL" id="DSMG01000053">
    <property type="protein sequence ID" value="HDX30783.1"/>
    <property type="molecule type" value="Genomic_DNA"/>
</dbReference>
<dbReference type="SMART" id="SM01008">
    <property type="entry name" value="Ald_Xan_dh_C"/>
    <property type="match status" value="1"/>
</dbReference>
<dbReference type="InterPro" id="IPR036856">
    <property type="entry name" value="Ald_Oxase/Xan_DH_a/b_sf"/>
</dbReference>
<dbReference type="GO" id="GO:0005506">
    <property type="term" value="F:iron ion binding"/>
    <property type="evidence" value="ECO:0007669"/>
    <property type="project" value="InterPro"/>
</dbReference>
<dbReference type="Gene3D" id="3.90.1170.50">
    <property type="entry name" value="Aldehyde oxidase/xanthine dehydrogenase, a/b hammerhead"/>
    <property type="match status" value="1"/>
</dbReference>
<accession>A0A7C1J9H5</accession>
<comment type="caution">
    <text evidence="2">The sequence shown here is derived from an EMBL/GenBank/DDBJ whole genome shotgun (WGS) entry which is preliminary data.</text>
</comment>
<dbReference type="InterPro" id="IPR016208">
    <property type="entry name" value="Ald_Oxase/xanthine_DH-like"/>
</dbReference>
<sequence>MRAVGSSLPRVDALEKVTGAGVYAGDMDLPGQAWLKIVFAGIPHARIKAMDVSAARAMPGVVAVLTAADVPVNEYGLIMPDQPVLCGLGSTPQAEIVRWEADHVALVVAESKAEAEAAARAISIEYEPLPVITDPFEAMAPGALPLHPYPFPYPYGERDPRSNVLLEYRLIDGDIEAGFAQADVIVEAVYRTQAQEHAYLQPEAGLAWVRPDGRIEVICPGQWMHEERHQIAHALGLPEEQIVVRHGAVGGAFGGREDISIQIALALAAWKTGRPVKTVWSREESIIGHHKRHPFTIKAKWGATHDGKIVAAQMDLTSDCGAYAYTSTKVLGNALMAALGPYKIPNVHVVARTVYTNNTPSGAFRGFGGPQGHFAAEMQVNKLAEALGMDPVELRMRNLWREGTILPTKAPLPPGCTIREVVAAAAERAGWRQDETGAWHRPDDALSSIPRPSPLTSLDATRRRVARGIGFACCFKNVGFSLGFPEHCSAWVELHGNERIERAVVGCVGAEVGQGAHSVFRQIAAEVLDLDPACIELRTESTEVTGSSGSSSASRMTFMAGNAIKGAAERALQEWQNEERPARAEFIYRPRATTPYDRKTGASDPNVTYGYCAQVAEVEVDLDTGHVHVLRMISANDVGCAVNPQQVEGQIEGGVAQGIGWALMEKFVQREGRAVTQHLSTYLIPGVLDTPTIVEPVILEFPDPQGPLGVRGMAEMPFIPVAPAIAAAIHDAIGCWLDELPFTPDRVWKALKAREP</sequence>
<dbReference type="Gene3D" id="3.30.365.10">
    <property type="entry name" value="Aldehyde oxidase/xanthine dehydrogenase, molybdopterin binding domain"/>
    <property type="match status" value="4"/>
</dbReference>
<dbReference type="Pfam" id="PF01315">
    <property type="entry name" value="Ald_Xan_dh_C"/>
    <property type="match status" value="1"/>
</dbReference>
<dbReference type="Pfam" id="PF02738">
    <property type="entry name" value="MoCoBD_1"/>
    <property type="match status" value="1"/>
</dbReference>
<evidence type="ECO:0000313" key="2">
    <source>
        <dbReference type="EMBL" id="HDX30783.1"/>
    </source>
</evidence>
<dbReference type="InterPro" id="IPR046867">
    <property type="entry name" value="AldOxase/xan_DH_MoCoBD2"/>
</dbReference>
<feature type="domain" description="Aldehyde oxidase/xanthine dehydrogenase a/b hammerhead" evidence="1">
    <location>
        <begin position="18"/>
        <end position="130"/>
    </location>
</feature>
<dbReference type="InterPro" id="IPR008274">
    <property type="entry name" value="AldOxase/xan_DH_MoCoBD1"/>
</dbReference>
<gene>
    <name evidence="2" type="ORF">ENQ20_04740</name>
</gene>
<dbReference type="Pfam" id="PF20256">
    <property type="entry name" value="MoCoBD_2"/>
    <property type="match status" value="2"/>
</dbReference>
<dbReference type="SUPFAM" id="SSF56003">
    <property type="entry name" value="Molybdenum cofactor-binding domain"/>
    <property type="match status" value="1"/>
</dbReference>
<reference evidence="2" key="1">
    <citation type="journal article" date="2020" name="mSystems">
        <title>Genome- and Community-Level Interaction Insights into Carbon Utilization and Element Cycling Functions of Hydrothermarchaeota in Hydrothermal Sediment.</title>
        <authorList>
            <person name="Zhou Z."/>
            <person name="Liu Y."/>
            <person name="Xu W."/>
            <person name="Pan J."/>
            <person name="Luo Z.H."/>
            <person name="Li M."/>
        </authorList>
    </citation>
    <scope>NUCLEOTIDE SEQUENCE [LARGE SCALE GENOMIC DNA]</scope>
    <source>
        <strain evidence="2">SpSt-289</strain>
    </source>
</reference>
<dbReference type="AlphaFoldDB" id="A0A7C1J9H5"/>
<organism evidence="2">
    <name type="scientific">Caldilinea aerophila</name>
    <dbReference type="NCBI Taxonomy" id="133453"/>
    <lineage>
        <taxon>Bacteria</taxon>
        <taxon>Bacillati</taxon>
        <taxon>Chloroflexota</taxon>
        <taxon>Caldilineae</taxon>
        <taxon>Caldilineales</taxon>
        <taxon>Caldilineaceae</taxon>
        <taxon>Caldilinea</taxon>
    </lineage>
</organism>
<dbReference type="GO" id="GO:0016491">
    <property type="term" value="F:oxidoreductase activity"/>
    <property type="evidence" value="ECO:0007669"/>
    <property type="project" value="InterPro"/>
</dbReference>
<name>A0A7C1J9H5_9CHLR</name>
<dbReference type="InterPro" id="IPR000674">
    <property type="entry name" value="Ald_Oxase/Xan_DH_a/b"/>
</dbReference>
<dbReference type="PANTHER" id="PTHR11908">
    <property type="entry name" value="XANTHINE DEHYDROGENASE"/>
    <property type="match status" value="1"/>
</dbReference>
<dbReference type="InterPro" id="IPR037165">
    <property type="entry name" value="AldOxase/xan_DH_Mopterin-bd_sf"/>
</dbReference>
<proteinExistence type="predicted"/>
<dbReference type="PANTHER" id="PTHR11908:SF157">
    <property type="entry name" value="XANTHINE DEHYDROGENASE SUBUNIT D-RELATED"/>
    <property type="match status" value="1"/>
</dbReference>
<protein>
    <submittedName>
        <fullName evidence="2">Aldehyde oxidase</fullName>
    </submittedName>
</protein>